<feature type="region of interest" description="Disordered" evidence="11">
    <location>
        <begin position="1"/>
        <end position="46"/>
    </location>
</feature>
<name>A0A811JV64_9BILA</name>
<evidence type="ECO:0000256" key="8">
    <source>
        <dbReference type="ARBA" id="ARBA00023136"/>
    </source>
</evidence>
<protein>
    <recommendedName>
        <fullName evidence="15">Mitochondrial carrier protein</fullName>
    </recommendedName>
</protein>
<feature type="repeat" description="Solcar" evidence="9">
    <location>
        <begin position="250"/>
        <end position="338"/>
    </location>
</feature>
<dbReference type="AlphaFoldDB" id="A0A811JV64"/>
<keyword evidence="5" id="KW-0677">Repeat</keyword>
<evidence type="ECO:0000256" key="2">
    <source>
        <dbReference type="ARBA" id="ARBA00006375"/>
    </source>
</evidence>
<evidence type="ECO:0000256" key="9">
    <source>
        <dbReference type="PROSITE-ProRule" id="PRU00282"/>
    </source>
</evidence>
<dbReference type="GO" id="GO:1902603">
    <property type="term" value="P:carnitine transmembrane transport"/>
    <property type="evidence" value="ECO:0007669"/>
    <property type="project" value="TreeGrafter"/>
</dbReference>
<dbReference type="Proteomes" id="UP000783686">
    <property type="component" value="Unassembled WGS sequence"/>
</dbReference>
<dbReference type="PANTHER" id="PTHR45624:SF4">
    <property type="entry name" value="CONGESTED-LIKE TRACHEA PROTEIN-RELATED"/>
    <property type="match status" value="1"/>
</dbReference>
<dbReference type="GO" id="GO:0015227">
    <property type="term" value="F:O-acyl-L-carnitine transmembrane transporter activity"/>
    <property type="evidence" value="ECO:0007669"/>
    <property type="project" value="TreeGrafter"/>
</dbReference>
<evidence type="ECO:0000256" key="3">
    <source>
        <dbReference type="ARBA" id="ARBA00022448"/>
    </source>
</evidence>
<feature type="transmembrane region" description="Helical" evidence="12">
    <location>
        <begin position="252"/>
        <end position="271"/>
    </location>
</feature>
<organism evidence="13 14">
    <name type="scientific">Bursaphelenchus okinawaensis</name>
    <dbReference type="NCBI Taxonomy" id="465554"/>
    <lineage>
        <taxon>Eukaryota</taxon>
        <taxon>Metazoa</taxon>
        <taxon>Ecdysozoa</taxon>
        <taxon>Nematoda</taxon>
        <taxon>Chromadorea</taxon>
        <taxon>Rhabditida</taxon>
        <taxon>Tylenchina</taxon>
        <taxon>Tylenchomorpha</taxon>
        <taxon>Aphelenchoidea</taxon>
        <taxon>Aphelenchoididae</taxon>
        <taxon>Bursaphelenchus</taxon>
    </lineage>
</organism>
<evidence type="ECO:0000256" key="7">
    <source>
        <dbReference type="ARBA" id="ARBA00023128"/>
    </source>
</evidence>
<feature type="region of interest" description="Disordered" evidence="11">
    <location>
        <begin position="90"/>
        <end position="117"/>
    </location>
</feature>
<dbReference type="GO" id="GO:0005743">
    <property type="term" value="C:mitochondrial inner membrane"/>
    <property type="evidence" value="ECO:0007669"/>
    <property type="project" value="InterPro"/>
</dbReference>
<reference evidence="13" key="1">
    <citation type="submission" date="2020-09" db="EMBL/GenBank/DDBJ databases">
        <authorList>
            <person name="Kikuchi T."/>
        </authorList>
    </citation>
    <scope>NUCLEOTIDE SEQUENCE</scope>
    <source>
        <strain evidence="13">SH1</strain>
    </source>
</reference>
<dbReference type="InterPro" id="IPR002113">
    <property type="entry name" value="ADT_euk_type"/>
</dbReference>
<keyword evidence="6 12" id="KW-1133">Transmembrane helix</keyword>
<dbReference type="InterPro" id="IPR018108">
    <property type="entry name" value="MCP_transmembrane"/>
</dbReference>
<evidence type="ECO:0000256" key="10">
    <source>
        <dbReference type="RuleBase" id="RU000488"/>
    </source>
</evidence>
<keyword evidence="3 10" id="KW-0813">Transport</keyword>
<dbReference type="Gene3D" id="1.50.40.10">
    <property type="entry name" value="Mitochondrial carrier domain"/>
    <property type="match status" value="2"/>
</dbReference>
<feature type="compositionally biased region" description="Polar residues" evidence="11">
    <location>
        <begin position="28"/>
        <end position="42"/>
    </location>
</feature>
<comment type="caution">
    <text evidence="13">The sequence shown here is derived from an EMBL/GenBank/DDBJ whole genome shotgun (WGS) entry which is preliminary data.</text>
</comment>
<dbReference type="PANTHER" id="PTHR45624">
    <property type="entry name" value="MITOCHONDRIAL BASIC AMINO ACIDS TRANSPORTER-RELATED"/>
    <property type="match status" value="1"/>
</dbReference>
<dbReference type="EMBL" id="CAJFDH010000001">
    <property type="protein sequence ID" value="CAD5207357.1"/>
    <property type="molecule type" value="Genomic_DNA"/>
</dbReference>
<evidence type="ECO:0000256" key="1">
    <source>
        <dbReference type="ARBA" id="ARBA00004225"/>
    </source>
</evidence>
<dbReference type="OrthoDB" id="193856at2759"/>
<dbReference type="SUPFAM" id="SSF103506">
    <property type="entry name" value="Mitochondrial carrier"/>
    <property type="match status" value="1"/>
</dbReference>
<feature type="compositionally biased region" description="Low complexity" evidence="11">
    <location>
        <begin position="10"/>
        <end position="27"/>
    </location>
</feature>
<dbReference type="GO" id="GO:1990544">
    <property type="term" value="P:mitochondrial ATP transmembrane transport"/>
    <property type="evidence" value="ECO:0007669"/>
    <property type="project" value="InterPro"/>
</dbReference>
<evidence type="ECO:0000256" key="6">
    <source>
        <dbReference type="ARBA" id="ARBA00022989"/>
    </source>
</evidence>
<dbReference type="GO" id="GO:0140021">
    <property type="term" value="P:mitochondrial ADP transmembrane transport"/>
    <property type="evidence" value="ECO:0007669"/>
    <property type="project" value="InterPro"/>
</dbReference>
<evidence type="ECO:0000256" key="5">
    <source>
        <dbReference type="ARBA" id="ARBA00022737"/>
    </source>
</evidence>
<feature type="compositionally biased region" description="Low complexity" evidence="11">
    <location>
        <begin position="107"/>
        <end position="117"/>
    </location>
</feature>
<dbReference type="EMBL" id="CAJFCW020000001">
    <property type="protein sequence ID" value="CAG9085314.1"/>
    <property type="molecule type" value="Genomic_DNA"/>
</dbReference>
<evidence type="ECO:0000256" key="11">
    <source>
        <dbReference type="SAM" id="MobiDB-lite"/>
    </source>
</evidence>
<dbReference type="Pfam" id="PF00153">
    <property type="entry name" value="Mito_carr"/>
    <property type="match status" value="3"/>
</dbReference>
<dbReference type="InterPro" id="IPR023395">
    <property type="entry name" value="MCP_dom_sf"/>
</dbReference>
<dbReference type="InterPro" id="IPR050567">
    <property type="entry name" value="Mitochondrial_Carrier"/>
</dbReference>
<dbReference type="GO" id="GO:0005471">
    <property type="term" value="F:ATP:ADP antiporter activity"/>
    <property type="evidence" value="ECO:0007669"/>
    <property type="project" value="InterPro"/>
</dbReference>
<keyword evidence="4 9" id="KW-0812">Transmembrane</keyword>
<keyword evidence="7" id="KW-0496">Mitochondrion</keyword>
<evidence type="ECO:0000256" key="12">
    <source>
        <dbReference type="SAM" id="Phobius"/>
    </source>
</evidence>
<evidence type="ECO:0000313" key="14">
    <source>
        <dbReference type="Proteomes" id="UP000614601"/>
    </source>
</evidence>
<evidence type="ECO:0008006" key="15">
    <source>
        <dbReference type="Google" id="ProtNLM"/>
    </source>
</evidence>
<dbReference type="Proteomes" id="UP000614601">
    <property type="component" value="Unassembled WGS sequence"/>
</dbReference>
<dbReference type="PROSITE" id="PS50920">
    <property type="entry name" value="SOLCAR"/>
    <property type="match status" value="3"/>
</dbReference>
<evidence type="ECO:0000256" key="4">
    <source>
        <dbReference type="ARBA" id="ARBA00022692"/>
    </source>
</evidence>
<comment type="subcellular location">
    <subcellularLocation>
        <location evidence="1">Mitochondrion membrane</location>
        <topology evidence="1">Multi-pass membrane protein</topology>
    </subcellularLocation>
</comment>
<feature type="compositionally biased region" description="Low complexity" evidence="11">
    <location>
        <begin position="90"/>
        <end position="99"/>
    </location>
</feature>
<feature type="transmembrane region" description="Helical" evidence="12">
    <location>
        <begin position="348"/>
        <end position="367"/>
    </location>
</feature>
<proteinExistence type="inferred from homology"/>
<dbReference type="PRINTS" id="PR00927">
    <property type="entry name" value="ADPTRNSLCASE"/>
</dbReference>
<dbReference type="GO" id="GO:0006839">
    <property type="term" value="P:mitochondrial transport"/>
    <property type="evidence" value="ECO:0007669"/>
    <property type="project" value="TreeGrafter"/>
</dbReference>
<feature type="repeat" description="Solcar" evidence="9">
    <location>
        <begin position="348"/>
        <end position="434"/>
    </location>
</feature>
<keyword evidence="14" id="KW-1185">Reference proteome</keyword>
<comment type="similarity">
    <text evidence="2 10">Belongs to the mitochondrial carrier (TC 2.A.29) family.</text>
</comment>
<gene>
    <name evidence="13" type="ORF">BOKJ2_LOCUS2041</name>
</gene>
<evidence type="ECO:0000313" key="13">
    <source>
        <dbReference type="EMBL" id="CAD5207357.1"/>
    </source>
</evidence>
<keyword evidence="8 9" id="KW-0472">Membrane</keyword>
<accession>A0A811JV64</accession>
<sequence length="473" mass="51143">MAPSVSGDAKPSSSSQSSTKPSSPSSTAVNNNKTTKNPSPFSSPHLPKHVITSPVIAAAVVQSNVLSASHPNGPPANVAATNAAVASATAPKKASEATSSPPPAPVPTTAAVLTSTPGTNLDGTLKNFRSIYAREIREQYFQLVHRESVSFAEHFVAGGIGGCLMVLTGHPFDTVKVRLQSMPTPAKGQTQLYTGMIDCVKKTYKAEGFTGFFRGMGAPIVGITPLNSIFFGLNAVCCELQQSYFRTPNLTLWQIFNAGAFSAAVMCLFTAPIERVKCLLQVQSSMGITKYKGPMDVVRKLYKEHGIGAVYRGFLITSARDIPSYGTKMLVYEYIKRKMVDPTKNERISPWATLMAGGIAGIFFWLVCIPQDTLKSYLQSAREGHFPRGTRDVWCVLMKEEGLKGLFRGIAPLMARAFPANAACFLGVELTMLAFDTFSGPLKPVMDWPSFVVEDQDMTSLKRKDKSKKTEKS</sequence>
<feature type="repeat" description="Solcar" evidence="9">
    <location>
        <begin position="149"/>
        <end position="240"/>
    </location>
</feature>